<reference evidence="3" key="2">
    <citation type="submission" date="2021-03" db="EMBL/GenBank/DDBJ databases">
        <authorList>
            <person name="Cao W."/>
        </authorList>
    </citation>
    <scope>NUCLEOTIDE SEQUENCE</scope>
    <source>
        <strain evidence="3">110414</strain>
    </source>
</reference>
<dbReference type="SUPFAM" id="SSF48452">
    <property type="entry name" value="TPR-like"/>
    <property type="match status" value="1"/>
</dbReference>
<gene>
    <name evidence="3" type="ORF">J5837_06560</name>
</gene>
<organism evidence="3 4">
    <name type="scientific">Pseudoxanthomonas helianthi</name>
    <dbReference type="NCBI Taxonomy" id="1453541"/>
    <lineage>
        <taxon>Bacteria</taxon>
        <taxon>Pseudomonadati</taxon>
        <taxon>Pseudomonadota</taxon>
        <taxon>Gammaproteobacteria</taxon>
        <taxon>Lysobacterales</taxon>
        <taxon>Lysobacteraceae</taxon>
        <taxon>Pseudoxanthomonas</taxon>
    </lineage>
</organism>
<keyword evidence="1" id="KW-0802">TPR repeat</keyword>
<protein>
    <submittedName>
        <fullName evidence="3">Tetratricopeptide repeat protein</fullName>
    </submittedName>
</protein>
<evidence type="ECO:0000256" key="1">
    <source>
        <dbReference type="PROSITE-ProRule" id="PRU00339"/>
    </source>
</evidence>
<dbReference type="PROSITE" id="PS50005">
    <property type="entry name" value="TPR"/>
    <property type="match status" value="2"/>
</dbReference>
<dbReference type="InterPro" id="IPR019734">
    <property type="entry name" value="TPR_rpt"/>
</dbReference>
<dbReference type="InterPro" id="IPR029021">
    <property type="entry name" value="Prot-tyrosine_phosphatase-like"/>
</dbReference>
<comment type="caution">
    <text evidence="3">The sequence shown here is derived from an EMBL/GenBank/DDBJ whole genome shotgun (WGS) entry which is preliminary data.</text>
</comment>
<dbReference type="Gene3D" id="3.90.190.10">
    <property type="entry name" value="Protein tyrosine phosphatase superfamily"/>
    <property type="match status" value="1"/>
</dbReference>
<feature type="compositionally biased region" description="Basic and acidic residues" evidence="2">
    <location>
        <begin position="338"/>
        <end position="349"/>
    </location>
</feature>
<name>A0A940X2C9_9GAMM</name>
<feature type="repeat" description="TPR" evidence="1">
    <location>
        <begin position="273"/>
        <end position="306"/>
    </location>
</feature>
<dbReference type="Proteomes" id="UP000673447">
    <property type="component" value="Unassembled WGS sequence"/>
</dbReference>
<proteinExistence type="predicted"/>
<dbReference type="SMART" id="SM00028">
    <property type="entry name" value="TPR"/>
    <property type="match status" value="3"/>
</dbReference>
<accession>A0A940X2C9</accession>
<evidence type="ECO:0000313" key="4">
    <source>
        <dbReference type="Proteomes" id="UP000673447"/>
    </source>
</evidence>
<dbReference type="Pfam" id="PF13432">
    <property type="entry name" value="TPR_16"/>
    <property type="match status" value="2"/>
</dbReference>
<dbReference type="SUPFAM" id="SSF52799">
    <property type="entry name" value="(Phosphotyrosine protein) phosphatases II"/>
    <property type="match status" value="1"/>
</dbReference>
<feature type="region of interest" description="Disordered" evidence="2">
    <location>
        <begin position="315"/>
        <end position="349"/>
    </location>
</feature>
<sequence length="349" mass="38061">MYKPSKRIVVAVLLLGVVLGTFGVWVLLHPASIFVQPWRAERAASPVDGVMVGPYPVEQDFIELKKRGVTTIISLLEPNVPYEKVLLDQERERAGRYGMTVRNFPMGSILGQKFGDAYATNSKAAAQAAIDAPGVAYIHCYLGLHRARNVQEYLAAQVKTTAYGGSTAVASAADLDNEHIAQTAFDAGDFPRSLAALAKIPHKGQRAARLEGWSYYRLRRLPEAREAFQTVVRAYPEDNDAQVGLAYVELASGELEQAEAAFARVLAADPDEVSAITGLGHVRYRQGRRDEARQQFSRVIELDPGNGEADEMLKRIDGTGASAQRAADAEPAHGAGRARNEEGRESWIS</sequence>
<dbReference type="PROSITE" id="PS50293">
    <property type="entry name" value="TPR_REGION"/>
    <property type="match status" value="1"/>
</dbReference>
<dbReference type="AlphaFoldDB" id="A0A940X2C9"/>
<evidence type="ECO:0000256" key="2">
    <source>
        <dbReference type="SAM" id="MobiDB-lite"/>
    </source>
</evidence>
<dbReference type="RefSeq" id="WP_210535878.1">
    <property type="nucleotide sequence ID" value="NZ_JAGKTC010000001.1"/>
</dbReference>
<dbReference type="InterPro" id="IPR011990">
    <property type="entry name" value="TPR-like_helical_dom_sf"/>
</dbReference>
<evidence type="ECO:0000313" key="3">
    <source>
        <dbReference type="EMBL" id="MBP3984087.1"/>
    </source>
</evidence>
<keyword evidence="4" id="KW-1185">Reference proteome</keyword>
<feature type="repeat" description="TPR" evidence="1">
    <location>
        <begin position="239"/>
        <end position="272"/>
    </location>
</feature>
<dbReference type="Gene3D" id="1.25.40.10">
    <property type="entry name" value="Tetratricopeptide repeat domain"/>
    <property type="match status" value="1"/>
</dbReference>
<reference evidence="3" key="1">
    <citation type="journal article" date="2016" name="Int. J. Syst. Evol. Microbiol.">
        <title>Pseudoxanthomonas helianthi sp. nov., isolated from roots of Jerusalem artichoke (Helianthus tuberosus).</title>
        <authorList>
            <person name="Kittiwongwattana C."/>
            <person name="Thawai C."/>
        </authorList>
    </citation>
    <scope>NUCLEOTIDE SEQUENCE</scope>
    <source>
        <strain evidence="3">110414</strain>
    </source>
</reference>
<dbReference type="EMBL" id="JAGKTC010000001">
    <property type="protein sequence ID" value="MBP3984087.1"/>
    <property type="molecule type" value="Genomic_DNA"/>
</dbReference>